<dbReference type="PANTHER" id="PTHR45712">
    <property type="entry name" value="AGAP008170-PA"/>
    <property type="match status" value="1"/>
</dbReference>
<sequence>MGGGGIKEERLEEKSSIITARKRRVAPLSIFTHPHFLLLILLWPLQVRSSPALHVFRSSLSSSYLSSTSSSNKHSPCTFNPLCVCSNGAAEFGSVICDGVPLADIPQELQEARVFKLSLRNNGLHRLSDAKLQGSGLWSLEVSHNQLSEIPSMAFYGLERALWELHLQHNRLTKIPEESISLLKKLTRLNLADNNISELLREDLKSLTNSLKTLDLSGNCLTSVPEGIFWDLQRLVSLDLSRNNIIQIHSMAFQNGVPLLAEIYLSGNLLGKIPFVSLNHIKSLQILDLSKNRIEEIQDEFFEGSLKLDELNLDYNYLGPLKAGSFENFESINYTRLQGNPIGSIEEDTFSNIKIKYLFLRDASLEELLPKAFKGLEKSLEVLDLSANSLKEIPDDIFEDHDYLRKLVLSENHLVSFSPNASGCRFNVVDLDLIGPDNGFTPLEEYGLVQTLRVLGMSRIGDEKSGDLKSETFEAFVPGLEILDLRSSGLKSISKDAFSHKRPFMEWAPLFKKLRISNALYFTSLPNSAFSEMSELKILDLSNNHIRNLPLDSFHKMSKLTHLLLQDNEISSFKRGTFHSQANPRLKVLNLNFNQIEHVPYDTFRFAELQHLLLKNLDISYNHLKTLNFRAFDSLGTLSNLRIDVSHNALGEEGQELYDLRKNGSIAEVPWSEASSSSSLSSSSSNIASLDLSYNTTLRPSDPYLDGISGLRQLRILDLSHNKICELDPRVFIASKRLQMLSLRSNGLKDIHSALFNNHLRLYMLDLSLNELDSLPATLFQRTSLEIFKVSQNHLTEIPVQALNPVQSTLKHLDLSSNRITTIFRLSTIPNPSPRHPGPLKELDKNPIKTLNADLFHGVKNTLETLNIANASLTLLPKFQLHKLKHLNVSGNQLTFVPLNNLANLSQVNKLDLSYNELTSPPSSAWQYMHHLNELSLRGNPISKVLNDSFVGLTRLESLDISRIHPEEYQNGAFGSMPNLRVLKMTLSGEEKDLNLAQLLRTNLALSHLQFHFSSSSNGKDLLKNELQDTLSLRLSEISLEGDKIHQIHPTAFKFLRSKTLTLRVFGRESTTLNSDLFDNLDIAAVTKNEISIGNPVSSYTPRNPSGVFLENLHLGQNSYVCSCKGIGWAEKWLRRWREQFCGPEESNFPDVCSKTLKDFREAKCSGSDSSVMEALRKKLECEEFNGGSVPSLSILSSVMVAFCATLFV</sequence>
<evidence type="ECO:0000256" key="3">
    <source>
        <dbReference type="ARBA" id="ARBA00022737"/>
    </source>
</evidence>
<dbReference type="SMART" id="SM00365">
    <property type="entry name" value="LRR_SD22"/>
    <property type="match status" value="9"/>
</dbReference>
<dbReference type="Proteomes" id="UP000675881">
    <property type="component" value="Chromosome 6"/>
</dbReference>
<dbReference type="EMBL" id="HG994585">
    <property type="protein sequence ID" value="CAF2972979.1"/>
    <property type="molecule type" value="Genomic_DNA"/>
</dbReference>
<organism evidence="5 6">
    <name type="scientific">Lepeophtheirus salmonis</name>
    <name type="common">Salmon louse</name>
    <name type="synonym">Caligus salmonis</name>
    <dbReference type="NCBI Taxonomy" id="72036"/>
    <lineage>
        <taxon>Eukaryota</taxon>
        <taxon>Metazoa</taxon>
        <taxon>Ecdysozoa</taxon>
        <taxon>Arthropoda</taxon>
        <taxon>Crustacea</taxon>
        <taxon>Multicrustacea</taxon>
        <taxon>Hexanauplia</taxon>
        <taxon>Copepoda</taxon>
        <taxon>Siphonostomatoida</taxon>
        <taxon>Caligidae</taxon>
        <taxon>Lepeophtheirus</taxon>
    </lineage>
</organism>
<dbReference type="FunFam" id="3.80.10.10:FF:000770">
    <property type="entry name" value="Uncharacterized protein"/>
    <property type="match status" value="1"/>
</dbReference>
<dbReference type="SUPFAM" id="SSF52058">
    <property type="entry name" value="L domain-like"/>
    <property type="match status" value="2"/>
</dbReference>
<dbReference type="Pfam" id="PF00560">
    <property type="entry name" value="LRR_1"/>
    <property type="match status" value="2"/>
</dbReference>
<dbReference type="PRINTS" id="PR00019">
    <property type="entry name" value="LEURICHRPT"/>
</dbReference>
<dbReference type="SMART" id="SM00369">
    <property type="entry name" value="LRR_TYP"/>
    <property type="match status" value="22"/>
</dbReference>
<gene>
    <name evidence="5" type="ORF">LSAA_11780</name>
</gene>
<dbReference type="InterPro" id="IPR001611">
    <property type="entry name" value="Leu-rich_rpt"/>
</dbReference>
<dbReference type="PANTHER" id="PTHR45712:SF22">
    <property type="entry name" value="INSULIN-LIKE GROWTH FACTOR-BINDING PROTEIN COMPLEX ACID LABILE SUBUNIT"/>
    <property type="match status" value="1"/>
</dbReference>
<dbReference type="OrthoDB" id="1111193at2759"/>
<dbReference type="SUPFAM" id="SSF52047">
    <property type="entry name" value="RNI-like"/>
    <property type="match status" value="1"/>
</dbReference>
<keyword evidence="2" id="KW-0732">Signal</keyword>
<dbReference type="Gene3D" id="3.80.10.10">
    <property type="entry name" value="Ribonuclease Inhibitor"/>
    <property type="match status" value="7"/>
</dbReference>
<keyword evidence="4" id="KW-0325">Glycoprotein</keyword>
<dbReference type="InterPro" id="IPR050333">
    <property type="entry name" value="SLRP"/>
</dbReference>
<reference evidence="5" key="1">
    <citation type="submission" date="2021-02" db="EMBL/GenBank/DDBJ databases">
        <authorList>
            <person name="Bekaert M."/>
        </authorList>
    </citation>
    <scope>NUCLEOTIDE SEQUENCE</scope>
    <source>
        <strain evidence="5">IoA-00</strain>
    </source>
</reference>
<protein>
    <submittedName>
        <fullName evidence="5">(salmon louse) hypothetical protein</fullName>
    </submittedName>
</protein>
<dbReference type="Pfam" id="PF13855">
    <property type="entry name" value="LRR_8"/>
    <property type="match status" value="6"/>
</dbReference>
<dbReference type="InterPro" id="IPR003591">
    <property type="entry name" value="Leu-rich_rpt_typical-subtyp"/>
</dbReference>
<keyword evidence="1" id="KW-0433">Leucine-rich repeat</keyword>
<name>A0A7R8HAL4_LEPSM</name>
<evidence type="ECO:0000256" key="4">
    <source>
        <dbReference type="ARBA" id="ARBA00023180"/>
    </source>
</evidence>
<dbReference type="PROSITE" id="PS51450">
    <property type="entry name" value="LRR"/>
    <property type="match status" value="9"/>
</dbReference>
<evidence type="ECO:0000256" key="2">
    <source>
        <dbReference type="ARBA" id="ARBA00022729"/>
    </source>
</evidence>
<dbReference type="InterPro" id="IPR032675">
    <property type="entry name" value="LRR_dom_sf"/>
</dbReference>
<evidence type="ECO:0000256" key="1">
    <source>
        <dbReference type="ARBA" id="ARBA00022614"/>
    </source>
</evidence>
<dbReference type="SMART" id="SM00364">
    <property type="entry name" value="LRR_BAC"/>
    <property type="match status" value="9"/>
</dbReference>
<keyword evidence="6" id="KW-1185">Reference proteome</keyword>
<evidence type="ECO:0000313" key="6">
    <source>
        <dbReference type="Proteomes" id="UP000675881"/>
    </source>
</evidence>
<evidence type="ECO:0000313" key="5">
    <source>
        <dbReference type="EMBL" id="CAF2972979.1"/>
    </source>
</evidence>
<keyword evidence="3" id="KW-0677">Repeat</keyword>
<dbReference type="AlphaFoldDB" id="A0A7R8HAL4"/>
<proteinExistence type="predicted"/>
<accession>A0A7R8HAL4</accession>